<dbReference type="InterPro" id="IPR016134">
    <property type="entry name" value="Dockerin_dom"/>
</dbReference>
<dbReference type="EMBL" id="JASJQH010000063">
    <property type="protein sequence ID" value="KAK9767650.1"/>
    <property type="molecule type" value="Genomic_DNA"/>
</dbReference>
<name>A0ABR2X1K8_9FUNG</name>
<dbReference type="Gene3D" id="3.40.720.10">
    <property type="entry name" value="Alkaline Phosphatase, subunit A"/>
    <property type="match status" value="1"/>
</dbReference>
<dbReference type="CDD" id="cd14256">
    <property type="entry name" value="Dockerin_I"/>
    <property type="match status" value="1"/>
</dbReference>
<protein>
    <recommendedName>
        <fullName evidence="2">Dockerin domain-containing protein</fullName>
    </recommendedName>
</protein>
<dbReference type="SUPFAM" id="SSF53649">
    <property type="entry name" value="Alkaline phosphatase-like"/>
    <property type="match status" value="1"/>
</dbReference>
<proteinExistence type="predicted"/>
<evidence type="ECO:0000259" key="2">
    <source>
        <dbReference type="PROSITE" id="PS51766"/>
    </source>
</evidence>
<dbReference type="InterPro" id="IPR002591">
    <property type="entry name" value="Phosphodiest/P_Trfase"/>
</dbReference>
<evidence type="ECO:0000313" key="3">
    <source>
        <dbReference type="EMBL" id="KAK9767650.1"/>
    </source>
</evidence>
<feature type="chain" id="PRO_5046618116" description="Dockerin domain-containing protein" evidence="1">
    <location>
        <begin position="23"/>
        <end position="248"/>
    </location>
</feature>
<sequence>MSKSLFLITLACLAAQVTITQAVVHPDANSDGLVNGDDVTFIKGFLGLSETSPNWKNAKSADVNGDGQVNQADVDLVNDRIRQFPKSEFKRVVFIGIDGGGNFLQWANTPVLDKFLASGASTLNAAAMLPTISAQNWGSMITGVNPDKHKLTNTNAAISVYPENSAYPTIFKLLLAERPAVKLAVYSAWKAIPDGMVERSLNVTKVFQGDEDLTNSVVSFIKTKGVDTRYLFIHYDAMDHIGHGKYIC</sequence>
<dbReference type="Proteomes" id="UP001479436">
    <property type="component" value="Unassembled WGS sequence"/>
</dbReference>
<dbReference type="Pfam" id="PF00404">
    <property type="entry name" value="Dockerin_1"/>
    <property type="match status" value="1"/>
</dbReference>
<dbReference type="InterPro" id="IPR002105">
    <property type="entry name" value="Dockerin_1_rpt"/>
</dbReference>
<organism evidence="3 4">
    <name type="scientific">Basidiobolus ranarum</name>
    <dbReference type="NCBI Taxonomy" id="34480"/>
    <lineage>
        <taxon>Eukaryota</taxon>
        <taxon>Fungi</taxon>
        <taxon>Fungi incertae sedis</taxon>
        <taxon>Zoopagomycota</taxon>
        <taxon>Entomophthoromycotina</taxon>
        <taxon>Basidiobolomycetes</taxon>
        <taxon>Basidiobolales</taxon>
        <taxon>Basidiobolaceae</taxon>
        <taxon>Basidiobolus</taxon>
    </lineage>
</organism>
<keyword evidence="1" id="KW-0732">Signal</keyword>
<accession>A0ABR2X1K8</accession>
<feature type="domain" description="Dockerin" evidence="2">
    <location>
        <begin position="21"/>
        <end position="86"/>
    </location>
</feature>
<dbReference type="SUPFAM" id="SSF63446">
    <property type="entry name" value="Type I dockerin domain"/>
    <property type="match status" value="1"/>
</dbReference>
<dbReference type="InterPro" id="IPR017850">
    <property type="entry name" value="Alkaline_phosphatase_core_sf"/>
</dbReference>
<reference evidence="3 4" key="1">
    <citation type="submission" date="2023-04" db="EMBL/GenBank/DDBJ databases">
        <title>Genome of Basidiobolus ranarum AG-B5.</title>
        <authorList>
            <person name="Stajich J.E."/>
            <person name="Carter-House D."/>
            <person name="Gryganskyi A."/>
        </authorList>
    </citation>
    <scope>NUCLEOTIDE SEQUENCE [LARGE SCALE GENOMIC DNA]</scope>
    <source>
        <strain evidence="3 4">AG-B5</strain>
    </source>
</reference>
<keyword evidence="4" id="KW-1185">Reference proteome</keyword>
<dbReference type="PROSITE" id="PS51766">
    <property type="entry name" value="DOCKERIN"/>
    <property type="match status" value="1"/>
</dbReference>
<evidence type="ECO:0000313" key="4">
    <source>
        <dbReference type="Proteomes" id="UP001479436"/>
    </source>
</evidence>
<comment type="caution">
    <text evidence="3">The sequence shown here is derived from an EMBL/GenBank/DDBJ whole genome shotgun (WGS) entry which is preliminary data.</text>
</comment>
<dbReference type="Gene3D" id="1.10.1330.10">
    <property type="entry name" value="Dockerin domain"/>
    <property type="match status" value="1"/>
</dbReference>
<evidence type="ECO:0000256" key="1">
    <source>
        <dbReference type="SAM" id="SignalP"/>
    </source>
</evidence>
<dbReference type="InterPro" id="IPR036439">
    <property type="entry name" value="Dockerin_dom_sf"/>
</dbReference>
<dbReference type="Pfam" id="PF01663">
    <property type="entry name" value="Phosphodiest"/>
    <property type="match status" value="1"/>
</dbReference>
<gene>
    <name evidence="3" type="ORF">K7432_002374</name>
</gene>
<feature type="signal peptide" evidence="1">
    <location>
        <begin position="1"/>
        <end position="22"/>
    </location>
</feature>